<protein>
    <submittedName>
        <fullName evidence="2">DUF1127 domain-containing protein</fullName>
    </submittedName>
</protein>
<comment type="caution">
    <text evidence="2">The sequence shown here is derived from an EMBL/GenBank/DDBJ whole genome shotgun (WGS) entry which is preliminary data.</text>
</comment>
<evidence type="ECO:0000313" key="2">
    <source>
        <dbReference type="EMBL" id="MDA7425507.1"/>
    </source>
</evidence>
<name>A0ABT4XU98_9RHOB</name>
<evidence type="ECO:0000259" key="1">
    <source>
        <dbReference type="Pfam" id="PF06568"/>
    </source>
</evidence>
<dbReference type="InterPro" id="IPR009506">
    <property type="entry name" value="YjiS-like"/>
</dbReference>
<organism evidence="2 3">
    <name type="scientific">Thalassococcus lentus</name>
    <dbReference type="NCBI Taxonomy" id="1210524"/>
    <lineage>
        <taxon>Bacteria</taxon>
        <taxon>Pseudomonadati</taxon>
        <taxon>Pseudomonadota</taxon>
        <taxon>Alphaproteobacteria</taxon>
        <taxon>Rhodobacterales</taxon>
        <taxon>Roseobacteraceae</taxon>
        <taxon>Thalassococcus</taxon>
    </lineage>
</organism>
<keyword evidence="3" id="KW-1185">Reference proteome</keyword>
<reference evidence="2 3" key="1">
    <citation type="submission" date="2023-01" db="EMBL/GenBank/DDBJ databases">
        <title>Thalassococcus onchidii sp. nov., isolated from a marine invertebrate from the South China Sea.</title>
        <authorList>
            <person name="Xu S."/>
            <person name="Liu Z."/>
            <person name="Xu Y."/>
        </authorList>
    </citation>
    <scope>NUCLEOTIDE SEQUENCE [LARGE SCALE GENOMIC DNA]</scope>
    <source>
        <strain evidence="2 3">KCTC 32084</strain>
    </source>
</reference>
<dbReference type="Proteomes" id="UP001210720">
    <property type="component" value="Unassembled WGS sequence"/>
</dbReference>
<proteinExistence type="predicted"/>
<accession>A0ABT4XU98</accession>
<dbReference type="Pfam" id="PF06568">
    <property type="entry name" value="YjiS-like"/>
    <property type="match status" value="1"/>
</dbReference>
<sequence>MDLRARLARRRVYKQTFGELSALSNRELADLGLNRTEIRRIAYQAAYEL</sequence>
<evidence type="ECO:0000313" key="3">
    <source>
        <dbReference type="Proteomes" id="UP001210720"/>
    </source>
</evidence>
<dbReference type="EMBL" id="JAQIOY010000003">
    <property type="protein sequence ID" value="MDA7425507.1"/>
    <property type="molecule type" value="Genomic_DNA"/>
</dbReference>
<gene>
    <name evidence="2" type="ORF">PFY00_12280</name>
</gene>
<feature type="domain" description="YjiS-like" evidence="1">
    <location>
        <begin position="3"/>
        <end position="39"/>
    </location>
</feature>